<protein>
    <submittedName>
        <fullName evidence="1">Uncharacterized protein</fullName>
    </submittedName>
</protein>
<evidence type="ECO:0000313" key="1">
    <source>
        <dbReference type="EMBL" id="GCB67352.1"/>
    </source>
</evidence>
<evidence type="ECO:0000313" key="2">
    <source>
        <dbReference type="Proteomes" id="UP000288216"/>
    </source>
</evidence>
<accession>A0A401P2L6</accession>
<dbReference type="Proteomes" id="UP000288216">
    <property type="component" value="Unassembled WGS sequence"/>
</dbReference>
<dbReference type="AlphaFoldDB" id="A0A401P2L6"/>
<name>A0A401P2L6_SCYTO</name>
<gene>
    <name evidence="1" type="ORF">scyTo_0013694</name>
</gene>
<dbReference type="EMBL" id="BFAA01007098">
    <property type="protein sequence ID" value="GCB67352.1"/>
    <property type="molecule type" value="Genomic_DNA"/>
</dbReference>
<comment type="caution">
    <text evidence="1">The sequence shown here is derived from an EMBL/GenBank/DDBJ whole genome shotgun (WGS) entry which is preliminary data.</text>
</comment>
<sequence>MDTLASVSLGGQVDCASMWKMPALSIPVTARMEPRVSTSASPIRFHSTSAGVPRVTQGFCVRRKLMTALQTHASTEDSAMITLDIMIVAAPLVS</sequence>
<keyword evidence="2" id="KW-1185">Reference proteome</keyword>
<proteinExistence type="predicted"/>
<reference evidence="1 2" key="1">
    <citation type="journal article" date="2018" name="Nat. Ecol. Evol.">
        <title>Shark genomes provide insights into elasmobranch evolution and the origin of vertebrates.</title>
        <authorList>
            <person name="Hara Y"/>
            <person name="Yamaguchi K"/>
            <person name="Onimaru K"/>
            <person name="Kadota M"/>
            <person name="Koyanagi M"/>
            <person name="Keeley SD"/>
            <person name="Tatsumi K"/>
            <person name="Tanaka K"/>
            <person name="Motone F"/>
            <person name="Kageyama Y"/>
            <person name="Nozu R"/>
            <person name="Adachi N"/>
            <person name="Nishimura O"/>
            <person name="Nakagawa R"/>
            <person name="Tanegashima C"/>
            <person name="Kiyatake I"/>
            <person name="Matsumoto R"/>
            <person name="Murakumo K"/>
            <person name="Nishida K"/>
            <person name="Terakita A"/>
            <person name="Kuratani S"/>
            <person name="Sato K"/>
            <person name="Hyodo S Kuraku.S."/>
        </authorList>
    </citation>
    <scope>NUCLEOTIDE SEQUENCE [LARGE SCALE GENOMIC DNA]</scope>
</reference>
<organism evidence="1 2">
    <name type="scientific">Scyliorhinus torazame</name>
    <name type="common">Cloudy catshark</name>
    <name type="synonym">Catulus torazame</name>
    <dbReference type="NCBI Taxonomy" id="75743"/>
    <lineage>
        <taxon>Eukaryota</taxon>
        <taxon>Metazoa</taxon>
        <taxon>Chordata</taxon>
        <taxon>Craniata</taxon>
        <taxon>Vertebrata</taxon>
        <taxon>Chondrichthyes</taxon>
        <taxon>Elasmobranchii</taxon>
        <taxon>Galeomorphii</taxon>
        <taxon>Galeoidea</taxon>
        <taxon>Carcharhiniformes</taxon>
        <taxon>Scyliorhinidae</taxon>
        <taxon>Scyliorhinus</taxon>
    </lineage>
</organism>